<dbReference type="EMBL" id="AWVH01000039">
    <property type="protein sequence ID" value="ERJ92024.1"/>
    <property type="molecule type" value="Genomic_DNA"/>
</dbReference>
<dbReference type="PANTHER" id="PTHR42849">
    <property type="entry name" value="N-ACETYLNEURAMINATE LYASE"/>
    <property type="match status" value="1"/>
</dbReference>
<comment type="similarity">
    <text evidence="2">Belongs to the DapA family.</text>
</comment>
<dbReference type="PRINTS" id="PR00146">
    <property type="entry name" value="DHPICSNTHASE"/>
</dbReference>
<dbReference type="PIRSF" id="PIRSF001365">
    <property type="entry name" value="DHDPS"/>
    <property type="match status" value="1"/>
</dbReference>
<accession>A0ABN0NX78</accession>
<dbReference type="SUPFAM" id="SSF51569">
    <property type="entry name" value="Aldolase"/>
    <property type="match status" value="1"/>
</dbReference>
<dbReference type="GO" id="GO:0016829">
    <property type="term" value="F:lyase activity"/>
    <property type="evidence" value="ECO:0007669"/>
    <property type="project" value="UniProtKB-KW"/>
</dbReference>
<keyword evidence="4" id="KW-1185">Reference proteome</keyword>
<sequence>MVKKEFLRSGIYSALITPYDKDGAVDAAMLRKLVKYELDKGVEGFYCCGSSGEGLLLSNDERKKIVEIVLAEVGAQVPVVAHVGSLSTQNAVNLAKHAEKAGVCAVSAIPPIYYHYSQDEINAYYLDILQAINIGLIVYNIPQFTGISFTADNPLLKNKRILGIKHTSMNLYDLERIGKLYPEKILINGFDEIYVSSLAAGASATIGTMVNVCPVLHLKIREAFFKGNTEQAHALQSKLNDIVQVFVKASVFPAAKYALALQGFDVGYCRKPFATLTGEHKKSIEFAMRDIADIL</sequence>
<dbReference type="InterPro" id="IPR013785">
    <property type="entry name" value="Aldolase_TIM"/>
</dbReference>
<evidence type="ECO:0000256" key="2">
    <source>
        <dbReference type="PIRNR" id="PIRNR001365"/>
    </source>
</evidence>
<dbReference type="Gene3D" id="3.20.20.70">
    <property type="entry name" value="Aldolase class I"/>
    <property type="match status" value="1"/>
</dbReference>
<keyword evidence="1 2" id="KW-0456">Lyase</keyword>
<protein>
    <submittedName>
        <fullName evidence="3">N-acetylneuraminate lyase</fullName>
    </submittedName>
</protein>
<reference evidence="3 4" key="1">
    <citation type="submission" date="2013-08" db="EMBL/GenBank/DDBJ databases">
        <authorList>
            <person name="Weinstock G."/>
            <person name="Sodergren E."/>
            <person name="Wylie T."/>
            <person name="Fulton L."/>
            <person name="Fulton R."/>
            <person name="Fronick C."/>
            <person name="O'Laughlin M."/>
            <person name="Godfrey J."/>
            <person name="Miner T."/>
            <person name="Herter B."/>
            <person name="Appelbaum E."/>
            <person name="Cordes M."/>
            <person name="Lek S."/>
            <person name="Wollam A."/>
            <person name="Pepin K.H."/>
            <person name="Palsikar V.B."/>
            <person name="Mitreva M."/>
            <person name="Wilson R.K."/>
        </authorList>
    </citation>
    <scope>NUCLEOTIDE SEQUENCE [LARGE SCALE GENOMIC DNA]</scope>
    <source>
        <strain evidence="3 4">ATCC 700332</strain>
    </source>
</reference>
<comment type="caution">
    <text evidence="3">The sequence shown here is derived from an EMBL/GenBank/DDBJ whole genome shotgun (WGS) entry which is preliminary data.</text>
</comment>
<dbReference type="Pfam" id="PF00701">
    <property type="entry name" value="DHDPS"/>
    <property type="match status" value="1"/>
</dbReference>
<dbReference type="RefSeq" id="WP_021687883.1">
    <property type="nucleotide sequence ID" value="NZ_KI260569.1"/>
</dbReference>
<dbReference type="Proteomes" id="UP000016649">
    <property type="component" value="Unassembled WGS sequence"/>
</dbReference>
<dbReference type="InterPro" id="IPR002220">
    <property type="entry name" value="DapA-like"/>
</dbReference>
<gene>
    <name evidence="3" type="ORF">HMPREF9193_01682</name>
</gene>
<name>A0ABN0NX78_TRELE</name>
<evidence type="ECO:0000313" key="4">
    <source>
        <dbReference type="Proteomes" id="UP000016649"/>
    </source>
</evidence>
<evidence type="ECO:0000256" key="1">
    <source>
        <dbReference type="ARBA" id="ARBA00023239"/>
    </source>
</evidence>
<dbReference type="SMART" id="SM01130">
    <property type="entry name" value="DHDPS"/>
    <property type="match status" value="1"/>
</dbReference>
<evidence type="ECO:0000313" key="3">
    <source>
        <dbReference type="EMBL" id="ERJ92024.1"/>
    </source>
</evidence>
<dbReference type="PANTHER" id="PTHR42849:SF1">
    <property type="entry name" value="N-ACETYLNEURAMINATE LYASE"/>
    <property type="match status" value="1"/>
</dbReference>
<dbReference type="NCBIfam" id="NF003164">
    <property type="entry name" value="PRK04147.1"/>
    <property type="match status" value="1"/>
</dbReference>
<organism evidence="3 4">
    <name type="scientific">Treponema lecithinolyticum ATCC 700332</name>
    <dbReference type="NCBI Taxonomy" id="1321815"/>
    <lineage>
        <taxon>Bacteria</taxon>
        <taxon>Pseudomonadati</taxon>
        <taxon>Spirochaetota</taxon>
        <taxon>Spirochaetia</taxon>
        <taxon>Spirochaetales</taxon>
        <taxon>Treponemataceae</taxon>
        <taxon>Treponema</taxon>
    </lineage>
</organism>
<proteinExistence type="inferred from homology"/>